<feature type="region of interest" description="Disordered" evidence="1">
    <location>
        <begin position="32"/>
        <end position="57"/>
    </location>
</feature>
<dbReference type="GeneID" id="87816852"/>
<dbReference type="AlphaFoldDB" id="A0AAN6V7J4"/>
<accession>A0AAN6V7J4</accession>
<reference evidence="2" key="1">
    <citation type="journal article" date="2023" name="Mol. Phylogenet. Evol.">
        <title>Genome-scale phylogeny and comparative genomics of the fungal order Sordariales.</title>
        <authorList>
            <person name="Hensen N."/>
            <person name="Bonometti L."/>
            <person name="Westerberg I."/>
            <person name="Brannstrom I.O."/>
            <person name="Guillou S."/>
            <person name="Cros-Aarteil S."/>
            <person name="Calhoun S."/>
            <person name="Haridas S."/>
            <person name="Kuo A."/>
            <person name="Mondo S."/>
            <person name="Pangilinan J."/>
            <person name="Riley R."/>
            <person name="LaButti K."/>
            <person name="Andreopoulos B."/>
            <person name="Lipzen A."/>
            <person name="Chen C."/>
            <person name="Yan M."/>
            <person name="Daum C."/>
            <person name="Ng V."/>
            <person name="Clum A."/>
            <person name="Steindorff A."/>
            <person name="Ohm R.A."/>
            <person name="Martin F."/>
            <person name="Silar P."/>
            <person name="Natvig D.O."/>
            <person name="Lalanne C."/>
            <person name="Gautier V."/>
            <person name="Ament-Velasquez S.L."/>
            <person name="Kruys A."/>
            <person name="Hutchinson M.I."/>
            <person name="Powell A.J."/>
            <person name="Barry K."/>
            <person name="Miller A.N."/>
            <person name="Grigoriev I.V."/>
            <person name="Debuchy R."/>
            <person name="Gladieux P."/>
            <person name="Hiltunen Thoren M."/>
            <person name="Johannesson H."/>
        </authorList>
    </citation>
    <scope>NUCLEOTIDE SEQUENCE</scope>
    <source>
        <strain evidence="2">CBS 141.50</strain>
    </source>
</reference>
<evidence type="ECO:0008006" key="4">
    <source>
        <dbReference type="Google" id="ProtNLM"/>
    </source>
</evidence>
<dbReference type="RefSeq" id="XP_062638377.1">
    <property type="nucleotide sequence ID" value="XM_062780239.1"/>
</dbReference>
<dbReference type="Proteomes" id="UP001302676">
    <property type="component" value="Unassembled WGS sequence"/>
</dbReference>
<name>A0AAN6V7J4_9PEZI</name>
<keyword evidence="3" id="KW-1185">Reference proteome</keyword>
<organism evidence="2 3">
    <name type="scientific">Dichotomopilus funicola</name>
    <dbReference type="NCBI Taxonomy" id="1934379"/>
    <lineage>
        <taxon>Eukaryota</taxon>
        <taxon>Fungi</taxon>
        <taxon>Dikarya</taxon>
        <taxon>Ascomycota</taxon>
        <taxon>Pezizomycotina</taxon>
        <taxon>Sordariomycetes</taxon>
        <taxon>Sordariomycetidae</taxon>
        <taxon>Sordariales</taxon>
        <taxon>Chaetomiaceae</taxon>
        <taxon>Dichotomopilus</taxon>
    </lineage>
</organism>
<dbReference type="EMBL" id="MU853572">
    <property type="protein sequence ID" value="KAK4145006.1"/>
    <property type="molecule type" value="Genomic_DNA"/>
</dbReference>
<evidence type="ECO:0000313" key="2">
    <source>
        <dbReference type="EMBL" id="KAK4145006.1"/>
    </source>
</evidence>
<gene>
    <name evidence="2" type="ORF">C8A04DRAFT_27254</name>
</gene>
<evidence type="ECO:0000313" key="3">
    <source>
        <dbReference type="Proteomes" id="UP001302676"/>
    </source>
</evidence>
<proteinExistence type="predicted"/>
<comment type="caution">
    <text evidence="2">The sequence shown here is derived from an EMBL/GenBank/DDBJ whole genome shotgun (WGS) entry which is preliminary data.</text>
</comment>
<evidence type="ECO:0000256" key="1">
    <source>
        <dbReference type="SAM" id="MobiDB-lite"/>
    </source>
</evidence>
<protein>
    <recommendedName>
        <fullName evidence="4">F-box domain-containing protein</fullName>
    </recommendedName>
</protein>
<sequence>MSTASSTSVSALTGRATADLWPKVAYTLDDNVPVAPPTAPGNANKTETTAAPPRQPPTVDLGAMAGIPVEVLHMILRCCDIQSMAHFRGLNRRAADVVDSLPEYRILCRHAANLGRAYHAASAPTPSEKDNSGGAGSILQPRRLCSPPVRAIVATLHDPRCEGCSLALGTFFYLPTGHRICIACIASWGDISPAFHKPDTRFPGRYFVPVTAAMAGRLIGLPRATFGTLPGRMRVLPGTYGAVSRNNTSDGLVTFGAGDSEGGSIEGWEEMVDLETVVRAAGVASGGMDELIRVLFDYLRCSSMEWEQGILVRRGRDEEVVRREKALWYAAVVRVPVLRRSGEAVSAEWGFPCPGCKTEEGLNLRYTRETLLLHIKMFGKVKRGRHVKEDEV</sequence>
<reference evidence="2" key="2">
    <citation type="submission" date="2023-05" db="EMBL/GenBank/DDBJ databases">
        <authorList>
            <consortium name="Lawrence Berkeley National Laboratory"/>
            <person name="Steindorff A."/>
            <person name="Hensen N."/>
            <person name="Bonometti L."/>
            <person name="Westerberg I."/>
            <person name="Brannstrom I.O."/>
            <person name="Guillou S."/>
            <person name="Cros-Aarteil S."/>
            <person name="Calhoun S."/>
            <person name="Haridas S."/>
            <person name="Kuo A."/>
            <person name="Mondo S."/>
            <person name="Pangilinan J."/>
            <person name="Riley R."/>
            <person name="Labutti K."/>
            <person name="Andreopoulos B."/>
            <person name="Lipzen A."/>
            <person name="Chen C."/>
            <person name="Yanf M."/>
            <person name="Daum C."/>
            <person name="Ng V."/>
            <person name="Clum A."/>
            <person name="Ohm R."/>
            <person name="Martin F."/>
            <person name="Silar P."/>
            <person name="Natvig D."/>
            <person name="Lalanne C."/>
            <person name="Gautier V."/>
            <person name="Ament-Velasquez S.L."/>
            <person name="Kruys A."/>
            <person name="Hutchinson M.I."/>
            <person name="Powell A.J."/>
            <person name="Barry K."/>
            <person name="Miller A.N."/>
            <person name="Grigoriev I.V."/>
            <person name="Debuchy R."/>
            <person name="Gladieux P."/>
            <person name="Thoren M.H."/>
            <person name="Johannesson H."/>
        </authorList>
    </citation>
    <scope>NUCLEOTIDE SEQUENCE</scope>
    <source>
        <strain evidence="2">CBS 141.50</strain>
    </source>
</reference>